<accession>A0ABT9ZWF6</accession>
<comment type="caution">
    <text evidence="1">The sequence shown here is derived from an EMBL/GenBank/DDBJ whole genome shotgun (WGS) entry which is preliminary data.</text>
</comment>
<protein>
    <submittedName>
        <fullName evidence="1">Uncharacterized protein</fullName>
    </submittedName>
</protein>
<dbReference type="RefSeq" id="WP_307326511.1">
    <property type="nucleotide sequence ID" value="NZ_JAUSUG010000011.1"/>
</dbReference>
<evidence type="ECO:0000313" key="1">
    <source>
        <dbReference type="EMBL" id="MDQ0255554.1"/>
    </source>
</evidence>
<gene>
    <name evidence="1" type="ORF">J2S74_002936</name>
</gene>
<organism evidence="1 2">
    <name type="scientific">Evansella vedderi</name>
    <dbReference type="NCBI Taxonomy" id="38282"/>
    <lineage>
        <taxon>Bacteria</taxon>
        <taxon>Bacillati</taxon>
        <taxon>Bacillota</taxon>
        <taxon>Bacilli</taxon>
        <taxon>Bacillales</taxon>
        <taxon>Bacillaceae</taxon>
        <taxon>Evansella</taxon>
    </lineage>
</organism>
<reference evidence="1 2" key="1">
    <citation type="submission" date="2023-07" db="EMBL/GenBank/DDBJ databases">
        <title>Genomic Encyclopedia of Type Strains, Phase IV (KMG-IV): sequencing the most valuable type-strain genomes for metagenomic binning, comparative biology and taxonomic classification.</title>
        <authorList>
            <person name="Goeker M."/>
        </authorList>
    </citation>
    <scope>NUCLEOTIDE SEQUENCE [LARGE SCALE GENOMIC DNA]</scope>
    <source>
        <strain evidence="1 2">DSM 9768</strain>
    </source>
</reference>
<sequence length="57" mass="6874">MAIQTKGGKEIEILGKDYKSFLIHVKIDGKYQVYQFSFNKNRREYFKLSNEEIIWLD</sequence>
<dbReference type="Proteomes" id="UP001230005">
    <property type="component" value="Unassembled WGS sequence"/>
</dbReference>
<evidence type="ECO:0000313" key="2">
    <source>
        <dbReference type="Proteomes" id="UP001230005"/>
    </source>
</evidence>
<name>A0ABT9ZWF6_9BACI</name>
<dbReference type="EMBL" id="JAUSUG010000011">
    <property type="protein sequence ID" value="MDQ0255554.1"/>
    <property type="molecule type" value="Genomic_DNA"/>
</dbReference>
<keyword evidence="2" id="KW-1185">Reference proteome</keyword>
<proteinExistence type="predicted"/>